<organism evidence="9 10">
    <name type="scientific">Candidatus Woesebacteria bacterium GW2011_GWA1_41_13b</name>
    <dbReference type="NCBI Taxonomy" id="1618555"/>
    <lineage>
        <taxon>Bacteria</taxon>
        <taxon>Candidatus Woeseibacteriota</taxon>
    </lineage>
</organism>
<dbReference type="NCBIfam" id="TIGR01164">
    <property type="entry name" value="rplP_bact"/>
    <property type="match status" value="1"/>
</dbReference>
<dbReference type="Proteomes" id="UP000034676">
    <property type="component" value="Unassembled WGS sequence"/>
</dbReference>
<evidence type="ECO:0000256" key="1">
    <source>
        <dbReference type="ARBA" id="ARBA00008931"/>
    </source>
</evidence>
<dbReference type="FunFam" id="3.90.1170.10:FF:000001">
    <property type="entry name" value="50S ribosomal protein L16"/>
    <property type="match status" value="1"/>
</dbReference>
<keyword evidence="6 8" id="KW-0694">RNA-binding</keyword>
<dbReference type="CDD" id="cd01433">
    <property type="entry name" value="Ribosomal_L16_L10e"/>
    <property type="match status" value="1"/>
</dbReference>
<evidence type="ECO:0000256" key="3">
    <source>
        <dbReference type="ARBA" id="ARBA00022980"/>
    </source>
</evidence>
<keyword evidence="3 6" id="KW-0689">Ribosomal protein</keyword>
<protein>
    <recommendedName>
        <fullName evidence="5 6">Large ribosomal subunit protein uL16</fullName>
    </recommendedName>
</protein>
<dbReference type="Pfam" id="PF00252">
    <property type="entry name" value="Ribosomal_L16"/>
    <property type="match status" value="1"/>
</dbReference>
<evidence type="ECO:0000256" key="2">
    <source>
        <dbReference type="ARBA" id="ARBA00022555"/>
    </source>
</evidence>
<dbReference type="Gene3D" id="3.90.1170.10">
    <property type="entry name" value="Ribosomal protein L10e/L16"/>
    <property type="match status" value="1"/>
</dbReference>
<dbReference type="PANTHER" id="PTHR12220">
    <property type="entry name" value="50S/60S RIBOSOMAL PROTEIN L16"/>
    <property type="match status" value="1"/>
</dbReference>
<dbReference type="InterPro" id="IPR000114">
    <property type="entry name" value="Ribosomal_uL16_bact-type"/>
</dbReference>
<comment type="similarity">
    <text evidence="1 6 7">Belongs to the universal ribosomal protein uL16 family.</text>
</comment>
<dbReference type="EMBL" id="LCAO01000006">
    <property type="protein sequence ID" value="KKR92008.1"/>
    <property type="molecule type" value="Genomic_DNA"/>
</dbReference>
<dbReference type="PANTHER" id="PTHR12220:SF13">
    <property type="entry name" value="LARGE RIBOSOMAL SUBUNIT PROTEIN UL16M"/>
    <property type="match status" value="1"/>
</dbReference>
<dbReference type="InterPro" id="IPR047873">
    <property type="entry name" value="Ribosomal_uL16"/>
</dbReference>
<keyword evidence="4 6" id="KW-0687">Ribonucleoprotein</keyword>
<evidence type="ECO:0000256" key="4">
    <source>
        <dbReference type="ARBA" id="ARBA00023274"/>
    </source>
</evidence>
<dbReference type="GO" id="GO:0022625">
    <property type="term" value="C:cytosolic large ribosomal subunit"/>
    <property type="evidence" value="ECO:0007669"/>
    <property type="project" value="TreeGrafter"/>
</dbReference>
<dbReference type="GO" id="GO:0000049">
    <property type="term" value="F:tRNA binding"/>
    <property type="evidence" value="ECO:0007669"/>
    <property type="project" value="UniProtKB-KW"/>
</dbReference>
<dbReference type="GO" id="GO:0019843">
    <property type="term" value="F:rRNA binding"/>
    <property type="evidence" value="ECO:0007669"/>
    <property type="project" value="UniProtKB-UniRule"/>
</dbReference>
<dbReference type="AlphaFoldDB" id="A0A0G0UTF5"/>
<name>A0A0G0UTF5_9BACT</name>
<dbReference type="PRINTS" id="PR00060">
    <property type="entry name" value="RIBOSOMALL16"/>
</dbReference>
<evidence type="ECO:0000313" key="9">
    <source>
        <dbReference type="EMBL" id="KKR92008.1"/>
    </source>
</evidence>
<keyword evidence="6 8" id="KW-0699">rRNA-binding</keyword>
<comment type="function">
    <text evidence="6 8">Binds 23S rRNA and is also seen to make contacts with the A and possibly P site tRNAs.</text>
</comment>
<dbReference type="InterPro" id="IPR036920">
    <property type="entry name" value="Ribosomal_uL16_sf"/>
</dbReference>
<evidence type="ECO:0000256" key="7">
    <source>
        <dbReference type="RuleBase" id="RU004413"/>
    </source>
</evidence>
<sequence>MLQPKKQKYRKQFRGHMSGSTIRGSVLNFGEFGLKSLSRGWLTARQIESARKAITRYTQRGGKVWIRVFPDKPITKKALGTRMGSGKGDIFDYVAVITPGRIIFEVAGVSKELATTAFIRASAKMPFKFRIVSKND</sequence>
<dbReference type="PATRIC" id="fig|1618555.3.peg.566"/>
<proteinExistence type="inferred from homology"/>
<keyword evidence="2 6" id="KW-0820">tRNA-binding</keyword>
<evidence type="ECO:0000256" key="8">
    <source>
        <dbReference type="RuleBase" id="RU004414"/>
    </source>
</evidence>
<accession>A0A0G0UTF5</accession>
<evidence type="ECO:0000256" key="5">
    <source>
        <dbReference type="ARBA" id="ARBA00035198"/>
    </source>
</evidence>
<dbReference type="GO" id="GO:0006412">
    <property type="term" value="P:translation"/>
    <property type="evidence" value="ECO:0007669"/>
    <property type="project" value="UniProtKB-UniRule"/>
</dbReference>
<dbReference type="HAMAP" id="MF_01342">
    <property type="entry name" value="Ribosomal_uL16"/>
    <property type="match status" value="1"/>
</dbReference>
<dbReference type="GO" id="GO:0003735">
    <property type="term" value="F:structural constituent of ribosome"/>
    <property type="evidence" value="ECO:0007669"/>
    <property type="project" value="InterPro"/>
</dbReference>
<reference evidence="9 10" key="1">
    <citation type="journal article" date="2015" name="Nature">
        <title>rRNA introns, odd ribosomes, and small enigmatic genomes across a large radiation of phyla.</title>
        <authorList>
            <person name="Brown C.T."/>
            <person name="Hug L.A."/>
            <person name="Thomas B.C."/>
            <person name="Sharon I."/>
            <person name="Castelle C.J."/>
            <person name="Singh A."/>
            <person name="Wilkins M.J."/>
            <person name="Williams K.H."/>
            <person name="Banfield J.F."/>
        </authorList>
    </citation>
    <scope>NUCLEOTIDE SEQUENCE [LARGE SCALE GENOMIC DNA]</scope>
</reference>
<dbReference type="InterPro" id="IPR016180">
    <property type="entry name" value="Ribosomal_uL16_dom"/>
</dbReference>
<evidence type="ECO:0000256" key="6">
    <source>
        <dbReference type="HAMAP-Rule" id="MF_01342"/>
    </source>
</evidence>
<comment type="caution">
    <text evidence="9">The sequence shown here is derived from an EMBL/GenBank/DDBJ whole genome shotgun (WGS) entry which is preliminary data.</text>
</comment>
<evidence type="ECO:0000313" key="10">
    <source>
        <dbReference type="Proteomes" id="UP000034676"/>
    </source>
</evidence>
<dbReference type="SUPFAM" id="SSF54686">
    <property type="entry name" value="Ribosomal protein L16p/L10e"/>
    <property type="match status" value="1"/>
</dbReference>
<gene>
    <name evidence="6" type="primary">rplP</name>
    <name evidence="9" type="ORF">UU42_C0006G0047</name>
</gene>
<comment type="subunit">
    <text evidence="6 8">Part of the 50S ribosomal subunit.</text>
</comment>